<dbReference type="RefSeq" id="WP_000758948.1">
    <property type="nucleotide sequence ID" value="NZ_CAKMCR010000017.1"/>
</dbReference>
<reference evidence="3 4" key="1">
    <citation type="submission" date="2020-08" db="EMBL/GenBank/DDBJ databases">
        <title>Enterococcus faecalis SF28073 genome assembly.</title>
        <authorList>
            <person name="Duerkop B.A."/>
            <person name="Johnson C.N."/>
        </authorList>
    </citation>
    <scope>NUCLEOTIDE SEQUENCE [LARGE SCALE GENOMIC DNA]</scope>
    <source>
        <strain evidence="3 4">SF28073</strain>
        <plasmid evidence="3 4">pSF1</plasmid>
    </source>
</reference>
<feature type="signal peptide" evidence="2">
    <location>
        <begin position="1"/>
        <end position="22"/>
    </location>
</feature>
<name>A0A6B1XRB5_ENTFL</name>
<evidence type="ECO:0000313" key="4">
    <source>
        <dbReference type="Proteomes" id="UP000516122"/>
    </source>
</evidence>
<dbReference type="AlphaFoldDB" id="A0A6B1XRB5"/>
<accession>A0A6B1XRB5</accession>
<evidence type="ECO:0000313" key="3">
    <source>
        <dbReference type="EMBL" id="QNP36333.1"/>
    </source>
</evidence>
<evidence type="ECO:0000256" key="2">
    <source>
        <dbReference type="SAM" id="SignalP"/>
    </source>
</evidence>
<keyword evidence="1" id="KW-0812">Transmembrane</keyword>
<keyword evidence="1" id="KW-1133">Transmembrane helix</keyword>
<dbReference type="EMBL" id="CP060801">
    <property type="protein sequence ID" value="QNP36333.1"/>
    <property type="molecule type" value="Genomic_DNA"/>
</dbReference>
<organism evidence="3 4">
    <name type="scientific">Enterococcus faecalis</name>
    <name type="common">Streptococcus faecalis</name>
    <dbReference type="NCBI Taxonomy" id="1351"/>
    <lineage>
        <taxon>Bacteria</taxon>
        <taxon>Bacillati</taxon>
        <taxon>Bacillota</taxon>
        <taxon>Bacilli</taxon>
        <taxon>Lactobacillales</taxon>
        <taxon>Enterococcaceae</taxon>
        <taxon>Enterococcus</taxon>
    </lineage>
</organism>
<proteinExistence type="predicted"/>
<dbReference type="Proteomes" id="UP000516122">
    <property type="component" value="Plasmid pSF1"/>
</dbReference>
<geneLocation type="plasmid" evidence="3 4">
    <name>pSF1</name>
</geneLocation>
<keyword evidence="1" id="KW-0472">Membrane</keyword>
<feature type="transmembrane region" description="Helical" evidence="1">
    <location>
        <begin position="97"/>
        <end position="116"/>
    </location>
</feature>
<keyword evidence="3" id="KW-0614">Plasmid</keyword>
<evidence type="ECO:0000256" key="1">
    <source>
        <dbReference type="SAM" id="Phobius"/>
    </source>
</evidence>
<dbReference type="NCBIfam" id="TIGR01167">
    <property type="entry name" value="LPXTG_anchor"/>
    <property type="match status" value="1"/>
</dbReference>
<sequence>MKKWLIGGLLCSTLLMGGVAHAAEQPSTDVAQTGVTVQLARTIGPDKLPGGEPLGGAGGSNTTIHTDSNANANAQVHLAIGGSTAGRLPHTNGEKNLMYSILGGVFLGCSLCLLLIRKNKEKEVEE</sequence>
<keyword evidence="2" id="KW-0732">Signal</keyword>
<feature type="chain" id="PRO_5041130483" evidence="2">
    <location>
        <begin position="23"/>
        <end position="126"/>
    </location>
</feature>
<protein>
    <submittedName>
        <fullName evidence="3">LPXTG cell wall anchor domain-containing protein</fullName>
    </submittedName>
</protein>
<gene>
    <name evidence="3" type="ORF">H9Q64_00320</name>
</gene>